<sequence>MNRDEALAAFDRGLRRDARPLTPGDRVEHVGRVIRYLGDGWDCVIWSDLDDATADAEIAAQVSSFTSPGRGFEWKLYAYDRPSDLPSRLLKAGFVPGEEETLMVAEISDLDTEVALPDGVSLRPVATDADVDLMMSVHDQVFGTSSDLAAALRAQLAADTLVAFVVTAGDEPVSAARMELYPGTGFAGLWSGGTVPGWRGRGLYRALVASRARIAATRGYRYLQVDASADSRPILERLGFHPLTTTTPYTYQP</sequence>
<evidence type="ECO:0000313" key="3">
    <source>
        <dbReference type="Proteomes" id="UP001212498"/>
    </source>
</evidence>
<keyword evidence="3" id="KW-1185">Reference proteome</keyword>
<evidence type="ECO:0000313" key="2">
    <source>
        <dbReference type="EMBL" id="MDA0644278.1"/>
    </source>
</evidence>
<protein>
    <submittedName>
        <fullName evidence="2">GNAT family N-acetyltransferase</fullName>
    </submittedName>
</protein>
<dbReference type="EMBL" id="JAPNUD010000092">
    <property type="protein sequence ID" value="MDA0644278.1"/>
    <property type="molecule type" value="Genomic_DNA"/>
</dbReference>
<dbReference type="Gene3D" id="3.40.630.30">
    <property type="match status" value="1"/>
</dbReference>
<comment type="caution">
    <text evidence="2">The sequence shown here is derived from an EMBL/GenBank/DDBJ whole genome shotgun (WGS) entry which is preliminary data.</text>
</comment>
<proteinExistence type="predicted"/>
<evidence type="ECO:0000259" key="1">
    <source>
        <dbReference type="PROSITE" id="PS51186"/>
    </source>
</evidence>
<name>A0ABT4T424_9ACTN</name>
<organism evidence="2 3">
    <name type="scientific">Nonomuraea ferruginea</name>
    <dbReference type="NCBI Taxonomy" id="46174"/>
    <lineage>
        <taxon>Bacteria</taxon>
        <taxon>Bacillati</taxon>
        <taxon>Actinomycetota</taxon>
        <taxon>Actinomycetes</taxon>
        <taxon>Streptosporangiales</taxon>
        <taxon>Streptosporangiaceae</taxon>
        <taxon>Nonomuraea</taxon>
    </lineage>
</organism>
<dbReference type="Proteomes" id="UP001212498">
    <property type="component" value="Unassembled WGS sequence"/>
</dbReference>
<dbReference type="InterPro" id="IPR016181">
    <property type="entry name" value="Acyl_CoA_acyltransferase"/>
</dbReference>
<feature type="domain" description="N-acetyltransferase" evidence="1">
    <location>
        <begin position="120"/>
        <end position="253"/>
    </location>
</feature>
<dbReference type="PROSITE" id="PS51186">
    <property type="entry name" value="GNAT"/>
    <property type="match status" value="1"/>
</dbReference>
<reference evidence="2 3" key="1">
    <citation type="submission" date="2022-11" db="EMBL/GenBank/DDBJ databases">
        <title>Nonomuraea corallina sp. nov., a new species of the genus Nonomuraea isolated from sea side sediment in Thai sea.</title>
        <authorList>
            <person name="Ngamcharungchit C."/>
            <person name="Matsumoto A."/>
            <person name="Suriyachadkun C."/>
            <person name="Panbangred W."/>
            <person name="Inahashi Y."/>
            <person name="Intra B."/>
        </authorList>
    </citation>
    <scope>NUCLEOTIDE SEQUENCE [LARGE SCALE GENOMIC DNA]</scope>
    <source>
        <strain evidence="2 3">DSM 43553</strain>
    </source>
</reference>
<dbReference type="Pfam" id="PF00583">
    <property type="entry name" value="Acetyltransf_1"/>
    <property type="match status" value="1"/>
</dbReference>
<dbReference type="CDD" id="cd04301">
    <property type="entry name" value="NAT_SF"/>
    <property type="match status" value="1"/>
</dbReference>
<gene>
    <name evidence="2" type="ORF">OUY24_26915</name>
</gene>
<dbReference type="RefSeq" id="WP_271278320.1">
    <property type="nucleotide sequence ID" value="NZ_BAABFD010000039.1"/>
</dbReference>
<accession>A0ABT4T424</accession>
<dbReference type="InterPro" id="IPR000182">
    <property type="entry name" value="GNAT_dom"/>
</dbReference>
<dbReference type="SUPFAM" id="SSF55729">
    <property type="entry name" value="Acyl-CoA N-acyltransferases (Nat)"/>
    <property type="match status" value="1"/>
</dbReference>